<keyword evidence="1" id="KW-1133">Transmembrane helix</keyword>
<dbReference type="Proteomes" id="UP000189677">
    <property type="component" value="Chromosome"/>
</dbReference>
<keyword evidence="1" id="KW-0812">Transmembrane</keyword>
<proteinExistence type="predicted"/>
<gene>
    <name evidence="2" type="ORF">BBN63_15280</name>
</gene>
<evidence type="ECO:0000256" key="1">
    <source>
        <dbReference type="SAM" id="Phobius"/>
    </source>
</evidence>
<dbReference type="OrthoDB" id="4238203at2"/>
<dbReference type="RefSeq" id="WP_078075965.1">
    <property type="nucleotide sequence ID" value="NZ_CP018047.1"/>
</dbReference>
<dbReference type="AlphaFoldDB" id="A0A1U9QT21"/>
<accession>A0A1U9QT21</accession>
<evidence type="ECO:0000313" key="3">
    <source>
        <dbReference type="Proteomes" id="UP000189677"/>
    </source>
</evidence>
<organism evidence="2 3">
    <name type="scientific">Streptomyces niveus</name>
    <name type="common">Streptomyces spheroides</name>
    <dbReference type="NCBI Taxonomy" id="193462"/>
    <lineage>
        <taxon>Bacteria</taxon>
        <taxon>Bacillati</taxon>
        <taxon>Actinomycetota</taxon>
        <taxon>Actinomycetes</taxon>
        <taxon>Kitasatosporales</taxon>
        <taxon>Streptomycetaceae</taxon>
        <taxon>Streptomyces</taxon>
    </lineage>
</organism>
<reference evidence="2 3" key="1">
    <citation type="submission" date="2016-11" db="EMBL/GenBank/DDBJ databases">
        <title>Complete genome sequence of Streptomyces niveus SCSIO 3406.</title>
        <authorList>
            <person name="Zhu Q."/>
            <person name="Cheng W."/>
            <person name="Song Y."/>
            <person name="Li Q."/>
            <person name="Ju J."/>
        </authorList>
    </citation>
    <scope>NUCLEOTIDE SEQUENCE [LARGE SCALE GENOMIC DNA]</scope>
    <source>
        <strain evidence="2 3">SCSIO 3406</strain>
    </source>
</reference>
<name>A0A1U9QT21_STRNV</name>
<keyword evidence="3" id="KW-1185">Reference proteome</keyword>
<dbReference type="KEGG" id="snw:BBN63_15280"/>
<sequence length="99" mass="10535">MSAFRCPRDCGTARKDYQPHTLIDSLIAADEHLGSGGPISVSSLEISLLGFRARSSGKTGFAALEAMRRDHPVLVHGLYTYLSVMAFVLALITVTAIGG</sequence>
<dbReference type="EMBL" id="CP018047">
    <property type="protein sequence ID" value="AQU67404.1"/>
    <property type="molecule type" value="Genomic_DNA"/>
</dbReference>
<keyword evidence="1" id="KW-0472">Membrane</keyword>
<feature type="transmembrane region" description="Helical" evidence="1">
    <location>
        <begin position="78"/>
        <end position="98"/>
    </location>
</feature>
<protein>
    <submittedName>
        <fullName evidence="2">Uncharacterized protein</fullName>
    </submittedName>
</protein>
<evidence type="ECO:0000313" key="2">
    <source>
        <dbReference type="EMBL" id="AQU67404.1"/>
    </source>
</evidence>